<comment type="cofactor">
    <cofactor evidence="1">
        <name>Mg(2+)</name>
        <dbReference type="ChEBI" id="CHEBI:18420"/>
    </cofactor>
</comment>
<comment type="catalytic activity">
    <reaction evidence="10">
        <text>L-threonyl-[protein] + FAD = FMN-L-threonyl-[protein] + AMP + H(+)</text>
        <dbReference type="Rhea" id="RHEA:36847"/>
        <dbReference type="Rhea" id="RHEA-COMP:11060"/>
        <dbReference type="Rhea" id="RHEA-COMP:11061"/>
        <dbReference type="ChEBI" id="CHEBI:15378"/>
        <dbReference type="ChEBI" id="CHEBI:30013"/>
        <dbReference type="ChEBI" id="CHEBI:57692"/>
        <dbReference type="ChEBI" id="CHEBI:74257"/>
        <dbReference type="ChEBI" id="CHEBI:456215"/>
        <dbReference type="EC" id="2.7.1.180"/>
    </reaction>
</comment>
<dbReference type="PANTHER" id="PTHR30040">
    <property type="entry name" value="THIAMINE BIOSYNTHESIS LIPOPROTEIN APBE"/>
    <property type="match status" value="1"/>
</dbReference>
<dbReference type="GO" id="GO:0016740">
    <property type="term" value="F:transferase activity"/>
    <property type="evidence" value="ECO:0007669"/>
    <property type="project" value="UniProtKB-KW"/>
</dbReference>
<reference evidence="11 12" key="1">
    <citation type="submission" date="2019-07" db="EMBL/GenBank/DDBJ databases">
        <title>Complete Genome Sequence of drought tolerant Plant Growth-Promoting Rhizobacterium Glutamicibacter halophytocola DR408.</title>
        <authorList>
            <person name="Nishu S.D."/>
            <person name="Lee T.K."/>
        </authorList>
    </citation>
    <scope>NUCLEOTIDE SEQUENCE [LARGE SCALE GENOMIC DNA]</scope>
    <source>
        <strain evidence="11 12">DR408</strain>
    </source>
</reference>
<evidence type="ECO:0000256" key="9">
    <source>
        <dbReference type="ARBA" id="ARBA00031306"/>
    </source>
</evidence>
<sequence>MGGKTTWKIWGLSAAMTVETAHLLKPAKAIVDSVLAEVELASSRFRPDSEVMQLARTGANNTSISPTLALLIDGALKAARDSDGDVDPLLGGELANLGYDRDFARLPAITAKGVSIIQGPLRPILWPLIQLNGTKLTLPAGTALDLGATAKAMAADLAAARVAEELDTAALVSLGGDIATAGNAKEPWQVLVRDTDADPWQQVSLHSGFAMATSSTRKRRWSHRGLAMHHILDPAFGLPAHRVHSSITVAESTCLQANTYTTAGIVRGAKALQWLESMNLPARLVGLDGTVQGTSRWPAPARKPGSVSENG</sequence>
<dbReference type="EMBL" id="CP042260">
    <property type="protein sequence ID" value="QDY66371.1"/>
    <property type="molecule type" value="Genomic_DNA"/>
</dbReference>
<keyword evidence="5 11" id="KW-0808">Transferase</keyword>
<evidence type="ECO:0000256" key="3">
    <source>
        <dbReference type="ARBA" id="ARBA00016337"/>
    </source>
</evidence>
<dbReference type="InterPro" id="IPR024932">
    <property type="entry name" value="ApbE"/>
</dbReference>
<evidence type="ECO:0000313" key="11">
    <source>
        <dbReference type="EMBL" id="QDY66371.1"/>
    </source>
</evidence>
<keyword evidence="12" id="KW-1185">Reference proteome</keyword>
<evidence type="ECO:0000256" key="5">
    <source>
        <dbReference type="ARBA" id="ARBA00022679"/>
    </source>
</evidence>
<evidence type="ECO:0000256" key="10">
    <source>
        <dbReference type="ARBA" id="ARBA00048540"/>
    </source>
</evidence>
<dbReference type="EC" id="2.7.1.180" evidence="2"/>
<dbReference type="Proteomes" id="UP000320717">
    <property type="component" value="Chromosome"/>
</dbReference>
<evidence type="ECO:0000256" key="8">
    <source>
        <dbReference type="ARBA" id="ARBA00022842"/>
    </source>
</evidence>
<organism evidence="11 12">
    <name type="scientific">Glutamicibacter halophytocola</name>
    <dbReference type="NCBI Taxonomy" id="1933880"/>
    <lineage>
        <taxon>Bacteria</taxon>
        <taxon>Bacillati</taxon>
        <taxon>Actinomycetota</taxon>
        <taxon>Actinomycetes</taxon>
        <taxon>Micrococcales</taxon>
        <taxon>Micrococcaceae</taxon>
        <taxon>Glutamicibacter</taxon>
    </lineage>
</organism>
<evidence type="ECO:0000256" key="2">
    <source>
        <dbReference type="ARBA" id="ARBA00011955"/>
    </source>
</evidence>
<gene>
    <name evidence="11" type="ORF">FQA45_08575</name>
</gene>
<keyword evidence="6" id="KW-0479">Metal-binding</keyword>
<keyword evidence="4" id="KW-0285">Flavoprotein</keyword>
<keyword evidence="7" id="KW-0274">FAD</keyword>
<evidence type="ECO:0000313" key="12">
    <source>
        <dbReference type="Proteomes" id="UP000320717"/>
    </source>
</evidence>
<dbReference type="PANTHER" id="PTHR30040:SF2">
    <property type="entry name" value="FAD:PROTEIN FMN TRANSFERASE"/>
    <property type="match status" value="1"/>
</dbReference>
<evidence type="ECO:0000256" key="7">
    <source>
        <dbReference type="ARBA" id="ARBA00022827"/>
    </source>
</evidence>
<accession>A0ABX5Y9N1</accession>
<proteinExistence type="predicted"/>
<evidence type="ECO:0000256" key="4">
    <source>
        <dbReference type="ARBA" id="ARBA00022630"/>
    </source>
</evidence>
<dbReference type="SUPFAM" id="SSF143631">
    <property type="entry name" value="ApbE-like"/>
    <property type="match status" value="1"/>
</dbReference>
<protein>
    <recommendedName>
        <fullName evidence="3">FAD:protein FMN transferase</fullName>
        <ecNumber evidence="2">2.7.1.180</ecNumber>
    </recommendedName>
    <alternativeName>
        <fullName evidence="9">Flavin transferase</fullName>
    </alternativeName>
</protein>
<dbReference type="Pfam" id="PF02424">
    <property type="entry name" value="ApbE"/>
    <property type="match status" value="1"/>
</dbReference>
<keyword evidence="8" id="KW-0460">Magnesium</keyword>
<evidence type="ECO:0000256" key="6">
    <source>
        <dbReference type="ARBA" id="ARBA00022723"/>
    </source>
</evidence>
<evidence type="ECO:0000256" key="1">
    <source>
        <dbReference type="ARBA" id="ARBA00001946"/>
    </source>
</evidence>
<name>A0ABX5Y9N1_9MICC</name>
<dbReference type="InterPro" id="IPR003374">
    <property type="entry name" value="ApbE-like_sf"/>
</dbReference>
<dbReference type="Gene3D" id="3.10.520.10">
    <property type="entry name" value="ApbE-like domains"/>
    <property type="match status" value="1"/>
</dbReference>